<organism evidence="1 2">
    <name type="scientific">Chitinophaga filiformis</name>
    <name type="common">Myxococcus filiformis</name>
    <name type="synonym">Flexibacter filiformis</name>
    <dbReference type="NCBI Taxonomy" id="104663"/>
    <lineage>
        <taxon>Bacteria</taxon>
        <taxon>Pseudomonadati</taxon>
        <taxon>Bacteroidota</taxon>
        <taxon>Chitinophagia</taxon>
        <taxon>Chitinophagales</taxon>
        <taxon>Chitinophagaceae</taxon>
        <taxon>Chitinophaga</taxon>
    </lineage>
</organism>
<protein>
    <submittedName>
        <fullName evidence="1">Uncharacterized protein</fullName>
    </submittedName>
</protein>
<gene>
    <name evidence="1" type="ORF">SAMN04488121_10675</name>
</gene>
<accession>A0A1G7WN73</accession>
<evidence type="ECO:0000313" key="1">
    <source>
        <dbReference type="EMBL" id="SDG73339.1"/>
    </source>
</evidence>
<dbReference type="Proteomes" id="UP000199045">
    <property type="component" value="Unassembled WGS sequence"/>
</dbReference>
<sequence length="48" mass="5795">MQKTKYVSFVEMDKMRPQREKNVKHRTNNQLSGGYFAKCLLYNKLTLR</sequence>
<dbReference type="AlphaFoldDB" id="A0A1G7WN73"/>
<dbReference type="STRING" id="104663.SAMN04488121_10675"/>
<evidence type="ECO:0000313" key="2">
    <source>
        <dbReference type="Proteomes" id="UP000199045"/>
    </source>
</evidence>
<proteinExistence type="predicted"/>
<name>A0A1G7WN73_CHIFI</name>
<reference evidence="1 2" key="1">
    <citation type="submission" date="2016-10" db="EMBL/GenBank/DDBJ databases">
        <authorList>
            <person name="de Groot N.N."/>
        </authorList>
    </citation>
    <scope>NUCLEOTIDE SEQUENCE [LARGE SCALE GENOMIC DNA]</scope>
    <source>
        <strain evidence="1 2">DSM 527</strain>
    </source>
</reference>
<dbReference type="EMBL" id="FNBN01000006">
    <property type="protein sequence ID" value="SDG73339.1"/>
    <property type="molecule type" value="Genomic_DNA"/>
</dbReference>